<dbReference type="OrthoDB" id="28880at10239"/>
<dbReference type="EMBL" id="KM652554">
    <property type="protein sequence ID" value="AIW02644.1"/>
    <property type="molecule type" value="Genomic_DNA"/>
</dbReference>
<evidence type="ECO:0000313" key="1">
    <source>
        <dbReference type="EMBL" id="AIW02644.1"/>
    </source>
</evidence>
<organism evidence="1 2">
    <name type="scientific">Streptomyces phage Jay2Jay</name>
    <dbReference type="NCBI Taxonomy" id="1556290"/>
    <lineage>
        <taxon>Viruses</taxon>
        <taxon>Duplodnaviria</taxon>
        <taxon>Heunggongvirae</taxon>
        <taxon>Uroviricota</taxon>
        <taxon>Caudoviricetes</taxon>
        <taxon>Stanwilliamsviridae</taxon>
        <taxon>Boydwoodruffvirinae</taxon>
        <taxon>Samistivirus</taxon>
        <taxon>Samistivirus jay2jay</taxon>
    </lineage>
</organism>
<gene>
    <name evidence="1" type="primary">183</name>
    <name evidence="1" type="ORF">PBI_JAY2JAY_183</name>
</gene>
<accession>A0A0A0RT92</accession>
<dbReference type="RefSeq" id="YP_009225871.1">
    <property type="nucleotide sequence ID" value="NC_029098.1"/>
</dbReference>
<name>A0A0A0RT92_9CAUD</name>
<proteinExistence type="predicted"/>
<sequence>MSALTLRLKALFQKAKPYIPLALAWWKSRKNKAH</sequence>
<keyword evidence="2" id="KW-1185">Reference proteome</keyword>
<dbReference type="KEGG" id="vg:26796912"/>
<reference evidence="1 2" key="1">
    <citation type="submission" date="2014-09" db="EMBL/GenBank/DDBJ databases">
        <authorList>
            <person name="Gicewicz E.A."/>
            <person name="Hiryak K.M."/>
            <person name="Horoschock A.N."/>
            <person name="Kneeream E.R."/>
            <person name="Luchetta J."/>
            <person name="Mikolon A.R."/>
            <person name="Smith S.N."/>
            <person name="Svintozelskiy S."/>
            <person name="Yucha M.L."/>
            <person name="Manna D.P."/>
            <person name="Pidcock K.A."/>
            <person name="Laing C.E."/>
            <person name="Schaff J.E."/>
            <person name="Dashiell C.L."/>
            <person name="Macialek J.A."/>
            <person name="Anders K.R."/>
            <person name="Braun M.A."/>
            <person name="Delesalle V.A."/>
            <person name="Hughes L.E."/>
            <person name="Ware V.C."/>
            <person name="Bradley K.W."/>
            <person name="Barker L.P."/>
            <person name="Asai D.J."/>
            <person name="Bowman C.A."/>
            <person name="Russell D.A."/>
            <person name="Pope W.H."/>
            <person name="Jacobs-Sera D."/>
            <person name="Hendrix R.W."/>
            <person name="Hatfull G.F."/>
        </authorList>
    </citation>
    <scope>NUCLEOTIDE SEQUENCE [LARGE SCALE GENOMIC DNA]</scope>
</reference>
<dbReference type="GeneID" id="26796912"/>
<protein>
    <submittedName>
        <fullName evidence="1">Uncharacterized protein</fullName>
    </submittedName>
</protein>
<dbReference type="Proteomes" id="UP000030200">
    <property type="component" value="Segment"/>
</dbReference>
<evidence type="ECO:0000313" key="2">
    <source>
        <dbReference type="Proteomes" id="UP000030200"/>
    </source>
</evidence>